<reference evidence="1 2" key="2">
    <citation type="submission" date="2020-04" db="EMBL/GenBank/DDBJ databases">
        <authorList>
            <person name="Fomenkov A."/>
            <person name="Anton B.P."/>
            <person name="Roberts R.J."/>
        </authorList>
    </citation>
    <scope>NUCLEOTIDE SEQUENCE [LARGE SCALE GENOMIC DNA]</scope>
    <source>
        <strain evidence="1 2">CCAP 1403/13f</strain>
    </source>
</reference>
<sequence length="122" mass="14736">MRIGGKISENSEKKPPRIYTAQEFNAQVDNDIKEFLANLEYWNYLPKLNVMRHKKHNYDVDFDQIIDDSSLCNWIMHIYNKPWMEEPAVLEFLDFASIYRDSYERNYQSENVKKYLSNDDEL</sequence>
<dbReference type="RefSeq" id="WP_148762089.1">
    <property type="nucleotide sequence ID" value="NZ_CP051206.1"/>
</dbReference>
<protein>
    <submittedName>
        <fullName evidence="1">Uncharacterized protein</fullName>
    </submittedName>
</protein>
<dbReference type="AlphaFoldDB" id="A0A6H2BUZ1"/>
<dbReference type="EMBL" id="CP051206">
    <property type="protein sequence ID" value="QJB43047.1"/>
    <property type="molecule type" value="Genomic_DNA"/>
</dbReference>
<evidence type="ECO:0000313" key="2">
    <source>
        <dbReference type="Proteomes" id="UP000502433"/>
    </source>
</evidence>
<name>A0A6H2BUZ1_DOLFA</name>
<accession>A0A6H2BUZ1</accession>
<dbReference type="KEGG" id="dfs:HGD76_01120"/>
<reference evidence="1 2" key="1">
    <citation type="submission" date="2020-04" db="EMBL/GenBank/DDBJ databases">
        <title>Genome-Wide Identification of 5-Methylcytosine Sites in Bacterial Genomes By High-Throughput Sequencing of MspJI Restriction Fragments.</title>
        <authorList>
            <person name="Wu V."/>
        </authorList>
    </citation>
    <scope>NUCLEOTIDE SEQUENCE [LARGE SCALE GENOMIC DNA]</scope>
    <source>
        <strain evidence="1 2">CCAP 1403/13f</strain>
    </source>
</reference>
<gene>
    <name evidence="1" type="ORF">HGD76_01120</name>
</gene>
<evidence type="ECO:0000313" key="1">
    <source>
        <dbReference type="EMBL" id="QJB43047.1"/>
    </source>
</evidence>
<organism evidence="1 2">
    <name type="scientific">Dolichospermum flos-aquae CCAP 1403/13F</name>
    <dbReference type="NCBI Taxonomy" id="315271"/>
    <lineage>
        <taxon>Bacteria</taxon>
        <taxon>Bacillati</taxon>
        <taxon>Cyanobacteriota</taxon>
        <taxon>Cyanophyceae</taxon>
        <taxon>Nostocales</taxon>
        <taxon>Aphanizomenonaceae</taxon>
        <taxon>Dolichospermum</taxon>
    </lineage>
</organism>
<proteinExistence type="predicted"/>
<dbReference type="Proteomes" id="UP000502433">
    <property type="component" value="Chromosome"/>
</dbReference>